<dbReference type="Gene3D" id="3.30.70.270">
    <property type="match status" value="1"/>
</dbReference>
<dbReference type="SUPFAM" id="SSF56672">
    <property type="entry name" value="DNA/RNA polymerases"/>
    <property type="match status" value="1"/>
</dbReference>
<dbReference type="InterPro" id="IPR043502">
    <property type="entry name" value="DNA/RNA_pol_sf"/>
</dbReference>
<dbReference type="AlphaFoldDB" id="A0A5C2ST41"/>
<name>A0A5C2ST41_9APHY</name>
<sequence length="176" mass="20092">MLPVLDPNPPPFVPTGRYTQERRDAMRAAHHWLQPAELDLLDDFMCKHNQAFAWDDSERGSFRRDMFPPVRFPVVPHIPWVQKNFPIPPGLYDQATALIQRKINAGTYEPSNASYRSRWFCVAKKDGKIRIVHSLEPLNAVTIQHSGVPPIPDHVTEQFAGRACGTTLDLYVGYDE</sequence>
<dbReference type="InterPro" id="IPR043128">
    <property type="entry name" value="Rev_trsase/Diguanyl_cyclase"/>
</dbReference>
<dbReference type="Proteomes" id="UP000313359">
    <property type="component" value="Unassembled WGS sequence"/>
</dbReference>
<dbReference type="Gene3D" id="3.10.10.10">
    <property type="entry name" value="HIV Type 1 Reverse Transcriptase, subunit A, domain 1"/>
    <property type="match status" value="1"/>
</dbReference>
<dbReference type="STRING" id="1328759.A0A5C2ST41"/>
<accession>A0A5C2ST41</accession>
<evidence type="ECO:0000313" key="1">
    <source>
        <dbReference type="EMBL" id="RPD64526.1"/>
    </source>
</evidence>
<evidence type="ECO:0000313" key="2">
    <source>
        <dbReference type="Proteomes" id="UP000313359"/>
    </source>
</evidence>
<organism evidence="1 2">
    <name type="scientific">Lentinus tigrinus ALCF2SS1-6</name>
    <dbReference type="NCBI Taxonomy" id="1328759"/>
    <lineage>
        <taxon>Eukaryota</taxon>
        <taxon>Fungi</taxon>
        <taxon>Dikarya</taxon>
        <taxon>Basidiomycota</taxon>
        <taxon>Agaricomycotina</taxon>
        <taxon>Agaricomycetes</taxon>
        <taxon>Polyporales</taxon>
        <taxon>Polyporaceae</taxon>
        <taxon>Lentinus</taxon>
    </lineage>
</organism>
<proteinExistence type="predicted"/>
<feature type="non-terminal residue" evidence="1">
    <location>
        <position position="176"/>
    </location>
</feature>
<gene>
    <name evidence="1" type="ORF">L227DRAFT_495534</name>
</gene>
<dbReference type="OrthoDB" id="5599163at2759"/>
<dbReference type="EMBL" id="ML122254">
    <property type="protein sequence ID" value="RPD64526.1"/>
    <property type="molecule type" value="Genomic_DNA"/>
</dbReference>
<evidence type="ECO:0008006" key="3">
    <source>
        <dbReference type="Google" id="ProtNLM"/>
    </source>
</evidence>
<reference evidence="1" key="1">
    <citation type="journal article" date="2018" name="Genome Biol. Evol.">
        <title>Genomics and development of Lentinus tigrinus, a white-rot wood-decaying mushroom with dimorphic fruiting bodies.</title>
        <authorList>
            <person name="Wu B."/>
            <person name="Xu Z."/>
            <person name="Knudson A."/>
            <person name="Carlson A."/>
            <person name="Chen N."/>
            <person name="Kovaka S."/>
            <person name="LaButti K."/>
            <person name="Lipzen A."/>
            <person name="Pennachio C."/>
            <person name="Riley R."/>
            <person name="Schakwitz W."/>
            <person name="Umezawa K."/>
            <person name="Ohm R.A."/>
            <person name="Grigoriev I.V."/>
            <person name="Nagy L.G."/>
            <person name="Gibbons J."/>
            <person name="Hibbett D."/>
        </authorList>
    </citation>
    <scope>NUCLEOTIDE SEQUENCE [LARGE SCALE GENOMIC DNA]</scope>
    <source>
        <strain evidence="1">ALCF2SS1-6</strain>
    </source>
</reference>
<protein>
    <recommendedName>
        <fullName evidence="3">DNA/RNA polymerase</fullName>
    </recommendedName>
</protein>
<keyword evidence="2" id="KW-1185">Reference proteome</keyword>